<feature type="transmembrane region" description="Helical" evidence="1">
    <location>
        <begin position="219"/>
        <end position="240"/>
    </location>
</feature>
<keyword evidence="1" id="KW-0472">Membrane</keyword>
<feature type="transmembrane region" description="Helical" evidence="1">
    <location>
        <begin position="20"/>
        <end position="50"/>
    </location>
</feature>
<feature type="transmembrane region" description="Helical" evidence="1">
    <location>
        <begin position="193"/>
        <end position="213"/>
    </location>
</feature>
<gene>
    <name evidence="2" type="ORF">H8876_07735</name>
</gene>
<evidence type="ECO:0000256" key="1">
    <source>
        <dbReference type="SAM" id="Phobius"/>
    </source>
</evidence>
<name>A0A923NCW4_9FIRM</name>
<organism evidence="2 3">
    <name type="scientific">Lentihominibacter faecis</name>
    <dbReference type="NCBI Taxonomy" id="2764712"/>
    <lineage>
        <taxon>Bacteria</taxon>
        <taxon>Bacillati</taxon>
        <taxon>Bacillota</taxon>
        <taxon>Clostridia</taxon>
        <taxon>Peptostreptococcales</taxon>
        <taxon>Anaerovoracaceae</taxon>
        <taxon>Lentihominibacter</taxon>
    </lineage>
</organism>
<evidence type="ECO:0000313" key="3">
    <source>
        <dbReference type="Proteomes" id="UP000644115"/>
    </source>
</evidence>
<evidence type="ECO:0000313" key="2">
    <source>
        <dbReference type="EMBL" id="MBC5999886.1"/>
    </source>
</evidence>
<dbReference type="PANTHER" id="PTHR35007:SF1">
    <property type="entry name" value="PILUS ASSEMBLY PROTEIN"/>
    <property type="match status" value="1"/>
</dbReference>
<dbReference type="PANTHER" id="PTHR35007">
    <property type="entry name" value="INTEGRAL MEMBRANE PROTEIN-RELATED"/>
    <property type="match status" value="1"/>
</dbReference>
<sequence length="248" mass="28282">MIKDYTKYELTGREKRIFYFAGYGTVFFVVYLFYHSILLSAVSGCLVYFLQPLVERQLAERRMNLLTVQFKDLLYSLSASVAAGRQMGEALVEAEQNLAVMYEAKEPIMKELRYMRINLVENKESDKVLLKDLATRSKNEDINNFVQVYATCRSMGGDLEKIIGHTSEILSDKMAIEREIKVITAQKKTEGRIISMMPLAMLLMMNVFSYSYIEPLYRTAGGRIIMTGALAGVACGMYLMEKLSEIEV</sequence>
<comment type="caution">
    <text evidence="2">The sequence shown here is derived from an EMBL/GenBank/DDBJ whole genome shotgun (WGS) entry which is preliminary data.</text>
</comment>
<accession>A0A923NCW4</accession>
<dbReference type="Proteomes" id="UP000644115">
    <property type="component" value="Unassembled WGS sequence"/>
</dbReference>
<keyword evidence="3" id="KW-1185">Reference proteome</keyword>
<dbReference type="RefSeq" id="WP_249287257.1">
    <property type="nucleotide sequence ID" value="NZ_JACRWC010000099.1"/>
</dbReference>
<dbReference type="EMBL" id="JACRWC010000099">
    <property type="protein sequence ID" value="MBC5999886.1"/>
    <property type="molecule type" value="Genomic_DNA"/>
</dbReference>
<proteinExistence type="predicted"/>
<keyword evidence="1" id="KW-0812">Transmembrane</keyword>
<protein>
    <submittedName>
        <fullName evidence="2">Type II secretion system F family protein</fullName>
    </submittedName>
</protein>
<keyword evidence="1" id="KW-1133">Transmembrane helix</keyword>
<dbReference type="AlphaFoldDB" id="A0A923NCW4"/>
<reference evidence="2" key="1">
    <citation type="submission" date="2020-08" db="EMBL/GenBank/DDBJ databases">
        <authorList>
            <person name="Liu C."/>
            <person name="Sun Q."/>
        </authorList>
    </citation>
    <scope>NUCLEOTIDE SEQUENCE</scope>
    <source>
        <strain evidence="2">BX16</strain>
    </source>
</reference>